<sequence length="463" mass="49595">MKICDETVRAAVDSGLSSVRMDAAQKQAILAQCRPTVAVAPPARRLGPMRRALALAAAFALVLCLGGGVLAAAPELQQKLAVLGEETLQMLQPINQVSEDEGIRMEVLAAMSDGQVAAVYIGLQDTTGQGRIGPDADLYTPQVTSTMFTSGETVDYDETTGTAILRLTANASQQLAGKKITVGSTSITSGLSFNDPVDLGYTMEEVRSLTGNIPVQYDQEINVWGASGPGMECYTKLLDEGKIPVLSGWEEPISLPGVDWATVNAAGVVDGQLHIQVNNLGGMGRVNRLSFSLWDASGERVPCTELELDLGEEHKMGTFQSYNDLVEYVLIPPEGCDMSELSVRMETMTYDWLIDGNWSTTFRLEEASESLVIPCNKDMKPWTLSEVQLSPISITAFGTGEMTAESEAADLQVFLTDGTEVSCSSASVSTGDGTIVYRSIFDQVIDLESVAKVTLNGEELPLP</sequence>
<name>A0A9D1V5S3_9FIRM</name>
<dbReference type="Proteomes" id="UP000824193">
    <property type="component" value="Unassembled WGS sequence"/>
</dbReference>
<comment type="caution">
    <text evidence="2">The sequence shown here is derived from an EMBL/GenBank/DDBJ whole genome shotgun (WGS) entry which is preliminary data.</text>
</comment>
<proteinExistence type="predicted"/>
<keyword evidence="1" id="KW-1133">Transmembrane helix</keyword>
<reference evidence="2" key="2">
    <citation type="submission" date="2021-04" db="EMBL/GenBank/DDBJ databases">
        <authorList>
            <person name="Gilroy R."/>
        </authorList>
    </citation>
    <scope>NUCLEOTIDE SEQUENCE</scope>
    <source>
        <strain evidence="2">2239</strain>
    </source>
</reference>
<dbReference type="AlphaFoldDB" id="A0A9D1V5S3"/>
<evidence type="ECO:0000313" key="3">
    <source>
        <dbReference type="Proteomes" id="UP000824193"/>
    </source>
</evidence>
<keyword evidence="1" id="KW-0472">Membrane</keyword>
<dbReference type="EMBL" id="DXFW01000039">
    <property type="protein sequence ID" value="HIX06621.1"/>
    <property type="molecule type" value="Genomic_DNA"/>
</dbReference>
<reference evidence="2" key="1">
    <citation type="journal article" date="2021" name="PeerJ">
        <title>Extensive microbial diversity within the chicken gut microbiome revealed by metagenomics and culture.</title>
        <authorList>
            <person name="Gilroy R."/>
            <person name="Ravi A."/>
            <person name="Getino M."/>
            <person name="Pursley I."/>
            <person name="Horton D.L."/>
            <person name="Alikhan N.F."/>
            <person name="Baker D."/>
            <person name="Gharbi K."/>
            <person name="Hall N."/>
            <person name="Watson M."/>
            <person name="Adriaenssens E.M."/>
            <person name="Foster-Nyarko E."/>
            <person name="Jarju S."/>
            <person name="Secka A."/>
            <person name="Antonio M."/>
            <person name="Oren A."/>
            <person name="Chaudhuri R.R."/>
            <person name="La Ragione R."/>
            <person name="Hildebrand F."/>
            <person name="Pallen M.J."/>
        </authorList>
    </citation>
    <scope>NUCLEOTIDE SEQUENCE</scope>
    <source>
        <strain evidence="2">2239</strain>
    </source>
</reference>
<keyword evidence="1" id="KW-0812">Transmembrane</keyword>
<evidence type="ECO:0000256" key="1">
    <source>
        <dbReference type="SAM" id="Phobius"/>
    </source>
</evidence>
<feature type="transmembrane region" description="Helical" evidence="1">
    <location>
        <begin position="52"/>
        <end position="73"/>
    </location>
</feature>
<evidence type="ECO:0000313" key="2">
    <source>
        <dbReference type="EMBL" id="HIX06621.1"/>
    </source>
</evidence>
<gene>
    <name evidence="2" type="ORF">H9865_11090</name>
</gene>
<accession>A0A9D1V5S3</accession>
<evidence type="ECO:0008006" key="4">
    <source>
        <dbReference type="Google" id="ProtNLM"/>
    </source>
</evidence>
<organism evidence="2 3">
    <name type="scientific">Candidatus Allofournierella pullicola</name>
    <dbReference type="NCBI Taxonomy" id="2838596"/>
    <lineage>
        <taxon>Bacteria</taxon>
        <taxon>Bacillati</taxon>
        <taxon>Bacillota</taxon>
        <taxon>Clostridia</taxon>
        <taxon>Eubacteriales</taxon>
        <taxon>Oscillospiraceae</taxon>
        <taxon>Allofournierella</taxon>
    </lineage>
</organism>
<protein>
    <recommendedName>
        <fullName evidence="4">DUF4179 domain-containing protein</fullName>
    </recommendedName>
</protein>